<accession>R4YZT0</accession>
<keyword evidence="2" id="KW-1185">Reference proteome</keyword>
<name>R4YZT0_9ACTN</name>
<sequence>MDLNRIDGAPTGGVGRLTVSHHITLSILAKVLRDSGVWPRSIGASIIVISTNLQRVRLDLFAMADHD</sequence>
<evidence type="ECO:0000313" key="2">
    <source>
        <dbReference type="Proteomes" id="UP000018291"/>
    </source>
</evidence>
<dbReference type="Proteomes" id="UP000018291">
    <property type="component" value="Unassembled WGS sequence"/>
</dbReference>
<protein>
    <submittedName>
        <fullName evidence="1">Uncharacterized protein</fullName>
    </submittedName>
</protein>
<proteinExistence type="predicted"/>
<dbReference type="EMBL" id="CANL01000029">
    <property type="protein sequence ID" value="CCM64159.1"/>
    <property type="molecule type" value="Genomic_DNA"/>
</dbReference>
<dbReference type="STRING" id="1229780.BN381_350019"/>
<dbReference type="HOGENOM" id="CLU_2804465_0_0_11"/>
<comment type="caution">
    <text evidence="1">The sequence shown here is derived from an EMBL/GenBank/DDBJ whole genome shotgun (WGS) entry which is preliminary data.</text>
</comment>
<evidence type="ECO:0000313" key="1">
    <source>
        <dbReference type="EMBL" id="CCM64159.1"/>
    </source>
</evidence>
<dbReference type="AlphaFoldDB" id="R4YZT0"/>
<organism evidence="1 2">
    <name type="scientific">Candidatus Neomicrothrix parvicella RN1</name>
    <dbReference type="NCBI Taxonomy" id="1229780"/>
    <lineage>
        <taxon>Bacteria</taxon>
        <taxon>Bacillati</taxon>
        <taxon>Actinomycetota</taxon>
        <taxon>Acidimicrobiia</taxon>
        <taxon>Acidimicrobiales</taxon>
        <taxon>Microthrixaceae</taxon>
        <taxon>Candidatus Neomicrothrix</taxon>
    </lineage>
</organism>
<gene>
    <name evidence="1" type="ORF">BN381_350019</name>
</gene>
<reference evidence="1 2" key="1">
    <citation type="journal article" date="2013" name="ISME J.">
        <title>Metabolic model for the filamentous 'Candidatus Microthrix parvicella' based on genomic and metagenomic analyses.</title>
        <authorList>
            <person name="Jon McIlroy S."/>
            <person name="Kristiansen R."/>
            <person name="Albertsen M."/>
            <person name="Michael Karst S."/>
            <person name="Rossetti S."/>
            <person name="Lund Nielsen J."/>
            <person name="Tandoi V."/>
            <person name="James Seviour R."/>
            <person name="Nielsen P.H."/>
        </authorList>
    </citation>
    <scope>NUCLEOTIDE SEQUENCE [LARGE SCALE GENOMIC DNA]</scope>
    <source>
        <strain evidence="1 2">RN1</strain>
    </source>
</reference>